<feature type="compositionally biased region" description="Acidic residues" evidence="4">
    <location>
        <begin position="30"/>
        <end position="54"/>
    </location>
</feature>
<reference evidence="7 8" key="1">
    <citation type="submission" date="2023-10" db="EMBL/GenBank/DDBJ databases">
        <title>Screening of Alkalihalobacillus lindianensis BZ-TG-R113 and Its Alleviation of Salt Stress on Rapeseed Growth.</title>
        <authorList>
            <person name="Zhao B."/>
            <person name="Guo T."/>
        </authorList>
    </citation>
    <scope>NUCLEOTIDE SEQUENCE [LARGE SCALE GENOMIC DNA]</scope>
    <source>
        <strain evidence="7 8">BZ-TG-R113</strain>
    </source>
</reference>
<dbReference type="Proteomes" id="UP001287282">
    <property type="component" value="Unassembled WGS sequence"/>
</dbReference>
<dbReference type="PANTHER" id="PTHR30290">
    <property type="entry name" value="PERIPLASMIC BINDING COMPONENT OF ABC TRANSPORTER"/>
    <property type="match status" value="1"/>
</dbReference>
<dbReference type="SUPFAM" id="SSF53850">
    <property type="entry name" value="Periplasmic binding protein-like II"/>
    <property type="match status" value="1"/>
</dbReference>
<dbReference type="InterPro" id="IPR039424">
    <property type="entry name" value="SBP_5"/>
</dbReference>
<proteinExistence type="inferred from homology"/>
<dbReference type="PANTHER" id="PTHR30290:SF9">
    <property type="entry name" value="OLIGOPEPTIDE-BINDING PROTEIN APPA"/>
    <property type="match status" value="1"/>
</dbReference>
<sequence>MTKKSLLVLLGMVMALMLVLAACGGSDEPASTEEDPDVEEPAEGEEEAEGEEAATGEPQQGGEIVLSTSGEPVTFNPVFIQDTASSDVADMIHAQLIEADPELNLTPSLATDLPEVSEDGLEHTYTIHEGVLFHDGEELTAEDIKFTYDLFINPDYTGPRAGDFEYLESVEVVDDYTVKFILSDVDATFNTRTTYGILPKHILEDVAVADLEEHMEYNRNAPIGAGPFEFVEYVDGQYIELVAHEDYFAEGPYLDKVTFRVASDTNAELLLFETGETDHMILPATEYATAETYDHGRISSTLALRYDYIGWNNERPLFQDPKVRQALTMAIDRQLIVDEIMEGRAEVAHAPASPLSWAYPDSAPEFDFDPEGAKELLAEAGWEPGADGILEKDGERFSFEILSNDGNVVRRDIGVIVQQMLGDIGIEVEARQMEWGAFLEQTNPPNRDFDAVVLAWALGLDPDPSAIWHSRENQAGLNSISYNNELVDELSDANKKIVDQDERAEAISEIFQVVAEEQPYTFLFYPEQHILLNNRLQGFTHHPRTNSYKVNEWYVTE</sequence>
<dbReference type="InterPro" id="IPR030678">
    <property type="entry name" value="Peptide/Ni-bd"/>
</dbReference>
<dbReference type="CDD" id="cd08514">
    <property type="entry name" value="PBP2_AppA_like"/>
    <property type="match status" value="1"/>
</dbReference>
<organism evidence="7 8">
    <name type="scientific">Alkalihalophilus lindianensis</name>
    <dbReference type="NCBI Taxonomy" id="1630542"/>
    <lineage>
        <taxon>Bacteria</taxon>
        <taxon>Bacillati</taxon>
        <taxon>Bacillota</taxon>
        <taxon>Bacilli</taxon>
        <taxon>Bacillales</taxon>
        <taxon>Bacillaceae</taxon>
        <taxon>Alkalihalophilus</taxon>
    </lineage>
</organism>
<evidence type="ECO:0000256" key="5">
    <source>
        <dbReference type="SAM" id="SignalP"/>
    </source>
</evidence>
<evidence type="ECO:0000259" key="6">
    <source>
        <dbReference type="Pfam" id="PF00496"/>
    </source>
</evidence>
<feature type="domain" description="Solute-binding protein family 5" evidence="6">
    <location>
        <begin position="105"/>
        <end position="471"/>
    </location>
</feature>
<dbReference type="EMBL" id="JAWJBA010000002">
    <property type="protein sequence ID" value="MDV2684307.1"/>
    <property type="molecule type" value="Genomic_DNA"/>
</dbReference>
<name>A0ABU3X8U3_9BACI</name>
<keyword evidence="8" id="KW-1185">Reference proteome</keyword>
<dbReference type="RefSeq" id="WP_317121545.1">
    <property type="nucleotide sequence ID" value="NZ_JAWJBA010000002.1"/>
</dbReference>
<evidence type="ECO:0000256" key="3">
    <source>
        <dbReference type="ARBA" id="ARBA00022729"/>
    </source>
</evidence>
<dbReference type="Gene3D" id="3.90.76.10">
    <property type="entry name" value="Dipeptide-binding Protein, Domain 1"/>
    <property type="match status" value="1"/>
</dbReference>
<gene>
    <name evidence="7" type="ORF">RYX56_07990</name>
</gene>
<dbReference type="Gene3D" id="3.10.105.10">
    <property type="entry name" value="Dipeptide-binding Protein, Domain 3"/>
    <property type="match status" value="1"/>
</dbReference>
<evidence type="ECO:0000256" key="2">
    <source>
        <dbReference type="ARBA" id="ARBA00022448"/>
    </source>
</evidence>
<keyword evidence="2" id="KW-0813">Transport</keyword>
<dbReference type="InterPro" id="IPR000914">
    <property type="entry name" value="SBP_5_dom"/>
</dbReference>
<dbReference type="Pfam" id="PF00496">
    <property type="entry name" value="SBP_bac_5"/>
    <property type="match status" value="1"/>
</dbReference>
<dbReference type="PIRSF" id="PIRSF002741">
    <property type="entry name" value="MppA"/>
    <property type="match status" value="1"/>
</dbReference>
<evidence type="ECO:0000256" key="1">
    <source>
        <dbReference type="ARBA" id="ARBA00005695"/>
    </source>
</evidence>
<keyword evidence="3 5" id="KW-0732">Signal</keyword>
<feature type="signal peptide" evidence="5">
    <location>
        <begin position="1"/>
        <end position="21"/>
    </location>
</feature>
<dbReference type="Gene3D" id="3.40.190.10">
    <property type="entry name" value="Periplasmic binding protein-like II"/>
    <property type="match status" value="1"/>
</dbReference>
<feature type="chain" id="PRO_5045056968" evidence="5">
    <location>
        <begin position="22"/>
        <end position="557"/>
    </location>
</feature>
<evidence type="ECO:0000256" key="4">
    <source>
        <dbReference type="SAM" id="MobiDB-lite"/>
    </source>
</evidence>
<protein>
    <submittedName>
        <fullName evidence="7">Peptide-binding protein</fullName>
    </submittedName>
</protein>
<evidence type="ECO:0000313" key="7">
    <source>
        <dbReference type="EMBL" id="MDV2684307.1"/>
    </source>
</evidence>
<dbReference type="PROSITE" id="PS51257">
    <property type="entry name" value="PROKAR_LIPOPROTEIN"/>
    <property type="match status" value="1"/>
</dbReference>
<feature type="region of interest" description="Disordered" evidence="4">
    <location>
        <begin position="25"/>
        <end position="67"/>
    </location>
</feature>
<accession>A0ABU3X8U3</accession>
<comment type="caution">
    <text evidence="7">The sequence shown here is derived from an EMBL/GenBank/DDBJ whole genome shotgun (WGS) entry which is preliminary data.</text>
</comment>
<comment type="similarity">
    <text evidence="1">Belongs to the bacterial solute-binding protein 5 family.</text>
</comment>
<evidence type="ECO:0000313" key="8">
    <source>
        <dbReference type="Proteomes" id="UP001287282"/>
    </source>
</evidence>